<feature type="non-terminal residue" evidence="2">
    <location>
        <position position="64"/>
    </location>
</feature>
<feature type="signal peptide" evidence="1">
    <location>
        <begin position="1"/>
        <end position="21"/>
    </location>
</feature>
<dbReference type="AlphaFoldDB" id="A0A8S0SU44"/>
<accession>A0A8S0SU44</accession>
<comment type="caution">
    <text evidence="2">The sequence shown here is derived from an EMBL/GenBank/DDBJ whole genome shotgun (WGS) entry which is preliminary data.</text>
</comment>
<sequence>TQPFAPSLALPFSTILPVISALDPTTITSPSAPVQIISPPTPFYDPMLDEILKRPQIQNSSADT</sequence>
<evidence type="ECO:0000256" key="1">
    <source>
        <dbReference type="SAM" id="SignalP"/>
    </source>
</evidence>
<proteinExistence type="predicted"/>
<organism evidence="2 3">
    <name type="scientific">Olea europaea subsp. europaea</name>
    <dbReference type="NCBI Taxonomy" id="158383"/>
    <lineage>
        <taxon>Eukaryota</taxon>
        <taxon>Viridiplantae</taxon>
        <taxon>Streptophyta</taxon>
        <taxon>Embryophyta</taxon>
        <taxon>Tracheophyta</taxon>
        <taxon>Spermatophyta</taxon>
        <taxon>Magnoliopsida</taxon>
        <taxon>eudicotyledons</taxon>
        <taxon>Gunneridae</taxon>
        <taxon>Pentapetalae</taxon>
        <taxon>asterids</taxon>
        <taxon>lamiids</taxon>
        <taxon>Lamiales</taxon>
        <taxon>Oleaceae</taxon>
        <taxon>Oleeae</taxon>
        <taxon>Olea</taxon>
    </lineage>
</organism>
<dbReference type="EMBL" id="CACTIH010005492">
    <property type="protein sequence ID" value="CAA2995213.1"/>
    <property type="molecule type" value="Genomic_DNA"/>
</dbReference>
<reference evidence="2 3" key="1">
    <citation type="submission" date="2019-12" db="EMBL/GenBank/DDBJ databases">
        <authorList>
            <person name="Alioto T."/>
            <person name="Alioto T."/>
            <person name="Gomez Garrido J."/>
        </authorList>
    </citation>
    <scope>NUCLEOTIDE SEQUENCE [LARGE SCALE GENOMIC DNA]</scope>
</reference>
<gene>
    <name evidence="2" type="ORF">OLEA9_A017977</name>
</gene>
<feature type="chain" id="PRO_5035826084" evidence="1">
    <location>
        <begin position="22"/>
        <end position="64"/>
    </location>
</feature>
<name>A0A8S0SU44_OLEEU</name>
<dbReference type="Proteomes" id="UP000594638">
    <property type="component" value="Unassembled WGS sequence"/>
</dbReference>
<keyword evidence="3" id="KW-1185">Reference proteome</keyword>
<evidence type="ECO:0000313" key="2">
    <source>
        <dbReference type="EMBL" id="CAA2995213.1"/>
    </source>
</evidence>
<protein>
    <submittedName>
        <fullName evidence="2">Uncharacterized protein</fullName>
    </submittedName>
</protein>
<keyword evidence="1" id="KW-0732">Signal</keyword>
<dbReference type="Gramene" id="OE9A017977T1">
    <property type="protein sequence ID" value="OE9A017977C1"/>
    <property type="gene ID" value="OE9A017977"/>
</dbReference>
<evidence type="ECO:0000313" key="3">
    <source>
        <dbReference type="Proteomes" id="UP000594638"/>
    </source>
</evidence>
<feature type="non-terminal residue" evidence="2">
    <location>
        <position position="1"/>
    </location>
</feature>